<proteinExistence type="predicted"/>
<dbReference type="Gene3D" id="1.20.1280.50">
    <property type="match status" value="1"/>
</dbReference>
<name>M8BAI8_AEGTA</name>
<protein>
    <submittedName>
        <fullName evidence="1">Uncharacterized protein</fullName>
    </submittedName>
</protein>
<dbReference type="SUPFAM" id="SSF81383">
    <property type="entry name" value="F-box domain"/>
    <property type="match status" value="1"/>
</dbReference>
<dbReference type="Pfam" id="PF12937">
    <property type="entry name" value="F-box-like"/>
    <property type="match status" value="1"/>
</dbReference>
<dbReference type="Pfam" id="PF24523">
    <property type="entry name" value="DUF7595"/>
    <property type="match status" value="1"/>
</dbReference>
<dbReference type="EnsemblPlants" id="EMT11036">
    <property type="protein sequence ID" value="EMT11036"/>
    <property type="gene ID" value="F775_13527"/>
</dbReference>
<organism evidence="1">
    <name type="scientific">Aegilops tauschii</name>
    <name type="common">Tausch's goatgrass</name>
    <name type="synonym">Aegilops squarrosa</name>
    <dbReference type="NCBI Taxonomy" id="37682"/>
    <lineage>
        <taxon>Eukaryota</taxon>
        <taxon>Viridiplantae</taxon>
        <taxon>Streptophyta</taxon>
        <taxon>Embryophyta</taxon>
        <taxon>Tracheophyta</taxon>
        <taxon>Spermatophyta</taxon>
        <taxon>Magnoliopsida</taxon>
        <taxon>Liliopsida</taxon>
        <taxon>Poales</taxon>
        <taxon>Poaceae</taxon>
        <taxon>BOP clade</taxon>
        <taxon>Pooideae</taxon>
        <taxon>Triticodae</taxon>
        <taxon>Triticeae</taxon>
        <taxon>Triticinae</taxon>
        <taxon>Aegilops</taxon>
    </lineage>
</organism>
<dbReference type="CDD" id="cd09917">
    <property type="entry name" value="F-box_SF"/>
    <property type="match status" value="1"/>
</dbReference>
<sequence>MAPRLPSLTSGCLLHVFLGLDPVSILRCAAVSRHWRRALIDNAAEIRRHPGRHLLLGIYHREMYPGELAFSHRLSWLPLSAGRHWSDSVPAPSHVPVAEGTTPKLYSPLACSDGLVLVCRVLPSEMCVCNPFTGFSVSIPRLGELVTYNYLLHSCHGKEPNPSPNTFQVLAVKIERDGILALQNYCSKSGAWGPVFRPNGSRLRMPYSDYRAAPVLCQGAIHWLSSDVSDYDSSAYAHLCFDKITHIVAVDISTCQARMTRLPNHLLTYRPRRC</sequence>
<dbReference type="InterPro" id="IPR036047">
    <property type="entry name" value="F-box-like_dom_sf"/>
</dbReference>
<dbReference type="PANTHER" id="PTHR35828:SF18">
    <property type="entry name" value="OS03G0703800 PROTEIN"/>
    <property type="match status" value="1"/>
</dbReference>
<dbReference type="InterPro" id="IPR001810">
    <property type="entry name" value="F-box_dom"/>
</dbReference>
<accession>M8BAI8</accession>
<reference evidence="1" key="1">
    <citation type="submission" date="2015-06" db="UniProtKB">
        <authorList>
            <consortium name="EnsemblPlants"/>
        </authorList>
    </citation>
    <scope>IDENTIFICATION</scope>
</reference>
<dbReference type="SMART" id="SM00256">
    <property type="entry name" value="FBOX"/>
    <property type="match status" value="1"/>
</dbReference>
<dbReference type="AlphaFoldDB" id="M8BAI8"/>
<evidence type="ECO:0000313" key="1">
    <source>
        <dbReference type="EnsemblPlants" id="EMT11036"/>
    </source>
</evidence>
<dbReference type="PANTHER" id="PTHR35828">
    <property type="entry name" value="OS08G0203800 PROTEIN-RELATED"/>
    <property type="match status" value="1"/>
</dbReference>
<dbReference type="InterPro" id="IPR056016">
    <property type="entry name" value="DUF7595"/>
</dbReference>